<evidence type="ECO:0000313" key="1">
    <source>
        <dbReference type="EMBL" id="MBW8683449.1"/>
    </source>
</evidence>
<sequence length="127" mass="13853">MRKLVSLGIIVLLAACSTKSKNVSGVYVNTSESSYSVATTTLTIDKASKDAKDLYTVKKDVVYARKKGKTGEGKDSLGKQETKPTEFLSGKFDADNLALTVSGYEDPFVLIDDGAKLKFKDVIYERK</sequence>
<proteinExistence type="predicted"/>
<name>A0ABS7G731_9BACT</name>
<dbReference type="RefSeq" id="WP_220248670.1">
    <property type="nucleotide sequence ID" value="NZ_JAICCF010000001.1"/>
</dbReference>
<accession>A0ABS7G731</accession>
<protein>
    <recommendedName>
        <fullName evidence="3">NlpE-like protein</fullName>
    </recommendedName>
</protein>
<dbReference type="Proteomes" id="UP000812961">
    <property type="component" value="Unassembled WGS sequence"/>
</dbReference>
<reference evidence="1 2" key="1">
    <citation type="submission" date="2021-08" db="EMBL/GenBank/DDBJ databases">
        <title>The genome sequence of Chitinophaga sp. B61.</title>
        <authorList>
            <person name="Zhang X."/>
        </authorList>
    </citation>
    <scope>NUCLEOTIDE SEQUENCE [LARGE SCALE GENOMIC DNA]</scope>
    <source>
        <strain evidence="1 2">B61</strain>
    </source>
</reference>
<gene>
    <name evidence="1" type="ORF">K1Y79_03805</name>
</gene>
<dbReference type="PROSITE" id="PS51257">
    <property type="entry name" value="PROKAR_LIPOPROTEIN"/>
    <property type="match status" value="1"/>
</dbReference>
<dbReference type="EMBL" id="JAICCF010000001">
    <property type="protein sequence ID" value="MBW8683449.1"/>
    <property type="molecule type" value="Genomic_DNA"/>
</dbReference>
<evidence type="ECO:0000313" key="2">
    <source>
        <dbReference type="Proteomes" id="UP000812961"/>
    </source>
</evidence>
<comment type="caution">
    <text evidence="1">The sequence shown here is derived from an EMBL/GenBank/DDBJ whole genome shotgun (WGS) entry which is preliminary data.</text>
</comment>
<keyword evidence="2" id="KW-1185">Reference proteome</keyword>
<evidence type="ECO:0008006" key="3">
    <source>
        <dbReference type="Google" id="ProtNLM"/>
    </source>
</evidence>
<organism evidence="1 2">
    <name type="scientific">Chitinophaga rhizophila</name>
    <dbReference type="NCBI Taxonomy" id="2866212"/>
    <lineage>
        <taxon>Bacteria</taxon>
        <taxon>Pseudomonadati</taxon>
        <taxon>Bacteroidota</taxon>
        <taxon>Chitinophagia</taxon>
        <taxon>Chitinophagales</taxon>
        <taxon>Chitinophagaceae</taxon>
        <taxon>Chitinophaga</taxon>
    </lineage>
</organism>